<feature type="compositionally biased region" description="Basic and acidic residues" evidence="1">
    <location>
        <begin position="13"/>
        <end position="36"/>
    </location>
</feature>
<evidence type="ECO:0000313" key="2">
    <source>
        <dbReference type="EMBL" id="TKR87797.1"/>
    </source>
</evidence>
<organism evidence="2 3">
    <name type="scientific">Steinernema carpocapsae</name>
    <name type="common">Entomopathogenic nematode</name>
    <dbReference type="NCBI Taxonomy" id="34508"/>
    <lineage>
        <taxon>Eukaryota</taxon>
        <taxon>Metazoa</taxon>
        <taxon>Ecdysozoa</taxon>
        <taxon>Nematoda</taxon>
        <taxon>Chromadorea</taxon>
        <taxon>Rhabditida</taxon>
        <taxon>Tylenchina</taxon>
        <taxon>Panagrolaimomorpha</taxon>
        <taxon>Strongyloidoidea</taxon>
        <taxon>Steinernematidae</taxon>
        <taxon>Steinernema</taxon>
    </lineage>
</organism>
<feature type="region of interest" description="Disordered" evidence="1">
    <location>
        <begin position="1"/>
        <end position="36"/>
    </location>
</feature>
<name>A0A4U5NW37_STECR</name>
<feature type="region of interest" description="Disordered" evidence="1">
    <location>
        <begin position="68"/>
        <end position="127"/>
    </location>
</feature>
<proteinExistence type="predicted"/>
<protein>
    <submittedName>
        <fullName evidence="2">Uncharacterized protein</fullName>
    </submittedName>
</protein>
<dbReference type="Proteomes" id="UP000298663">
    <property type="component" value="Unassembled WGS sequence"/>
</dbReference>
<reference evidence="2 3" key="2">
    <citation type="journal article" date="2019" name="G3 (Bethesda)">
        <title>Hybrid Assembly of the Genome of the Entomopathogenic Nematode Steinernema carpocapsae Identifies the X-Chromosome.</title>
        <authorList>
            <person name="Serra L."/>
            <person name="Macchietto M."/>
            <person name="Macias-Munoz A."/>
            <person name="McGill C.J."/>
            <person name="Rodriguez I.M."/>
            <person name="Rodriguez B."/>
            <person name="Murad R."/>
            <person name="Mortazavi A."/>
        </authorList>
    </citation>
    <scope>NUCLEOTIDE SEQUENCE [LARGE SCALE GENOMIC DNA]</scope>
    <source>
        <strain evidence="2 3">ALL</strain>
    </source>
</reference>
<evidence type="ECO:0000256" key="1">
    <source>
        <dbReference type="SAM" id="MobiDB-lite"/>
    </source>
</evidence>
<dbReference type="EMBL" id="AZBU02000003">
    <property type="protein sequence ID" value="TKR87797.1"/>
    <property type="molecule type" value="Genomic_DNA"/>
</dbReference>
<accession>A0A4U5NW37</accession>
<comment type="caution">
    <text evidence="2">The sequence shown here is derived from an EMBL/GenBank/DDBJ whole genome shotgun (WGS) entry which is preliminary data.</text>
</comment>
<dbReference type="AlphaFoldDB" id="A0A4U5NW37"/>
<sequence>MTFSFSLRSFSFRKSEKPSVHESPKRKVEKESNIRESYLRLKAHVSKRKEVEVSRRVQELQSMYKVMHPLKSARRTPYKRLPSLSKNQKNVSKQKRIDKTPKIDSTNSVVPSKPISEEPEPKTSIPNPRRRLLFRQTPIRRQVSTPRIILGNKKYLKDTPKLKRSKPLGFRELVATPHHRRSALTRQTPVNRVRTPVARHQKLKKIADVGPLERSSVSRWIREHLRTLKHDSNLEKPVK</sequence>
<gene>
    <name evidence="2" type="ORF">L596_012140</name>
</gene>
<feature type="compositionally biased region" description="Low complexity" evidence="1">
    <location>
        <begin position="1"/>
        <end position="12"/>
    </location>
</feature>
<evidence type="ECO:0000313" key="3">
    <source>
        <dbReference type="Proteomes" id="UP000298663"/>
    </source>
</evidence>
<reference evidence="2 3" key="1">
    <citation type="journal article" date="2015" name="Genome Biol.">
        <title>Comparative genomics of Steinernema reveals deeply conserved gene regulatory networks.</title>
        <authorList>
            <person name="Dillman A.R."/>
            <person name="Macchietto M."/>
            <person name="Porter C.F."/>
            <person name="Rogers A."/>
            <person name="Williams B."/>
            <person name="Antoshechkin I."/>
            <person name="Lee M.M."/>
            <person name="Goodwin Z."/>
            <person name="Lu X."/>
            <person name="Lewis E.E."/>
            <person name="Goodrich-Blair H."/>
            <person name="Stock S.P."/>
            <person name="Adams B.J."/>
            <person name="Sternberg P.W."/>
            <person name="Mortazavi A."/>
        </authorList>
    </citation>
    <scope>NUCLEOTIDE SEQUENCE [LARGE SCALE GENOMIC DNA]</scope>
    <source>
        <strain evidence="2 3">ALL</strain>
    </source>
</reference>
<keyword evidence="3" id="KW-1185">Reference proteome</keyword>